<dbReference type="InterPro" id="IPR003594">
    <property type="entry name" value="HATPase_dom"/>
</dbReference>
<keyword evidence="6" id="KW-0547">Nucleotide-binding</keyword>
<evidence type="ECO:0000256" key="11">
    <source>
        <dbReference type="SAM" id="Phobius"/>
    </source>
</evidence>
<dbReference type="Gene3D" id="3.30.565.10">
    <property type="entry name" value="Histidine kinase-like ATPase, C-terminal domain"/>
    <property type="match status" value="1"/>
</dbReference>
<evidence type="ECO:0000256" key="2">
    <source>
        <dbReference type="ARBA" id="ARBA00004370"/>
    </source>
</evidence>
<dbReference type="InterPro" id="IPR036890">
    <property type="entry name" value="HATPase_C_sf"/>
</dbReference>
<dbReference type="AlphaFoldDB" id="A0A317CI69"/>
<dbReference type="InterPro" id="IPR004358">
    <property type="entry name" value="Sig_transdc_His_kin-like_C"/>
</dbReference>
<dbReference type="SUPFAM" id="SSF47384">
    <property type="entry name" value="Homodimeric domain of signal transducing histidine kinase"/>
    <property type="match status" value="1"/>
</dbReference>
<dbReference type="PANTHER" id="PTHR43065">
    <property type="entry name" value="SENSOR HISTIDINE KINASE"/>
    <property type="match status" value="1"/>
</dbReference>
<evidence type="ECO:0000313" key="15">
    <source>
        <dbReference type="Proteomes" id="UP000245539"/>
    </source>
</evidence>
<sequence length="632" mass="70161">MTSAKWMGIRSRSFLAFAVLTLFTLLASLVGWVSYNRIGDELDRVVQVNMNSLQLMANLKEYGTSITVRAPTLLTAKDEITHQQIQREVNLDVEAMLNLLSEDTKQHRLVTPATTLIAQINTLNDVLEKLNKNVARQLQTEAEKMAFSQKLRWLASTFLNDIDSVTQSSERLSDNEQQAFNGDLRALYRIKADVNLLTNLVDRVQHLPDLSSLIAINIHSNEVVESLGNDLSLLSTSQDYLAIKQAVLDLTLLAKGHNNIFSIRRQERNLVEKSQVLLEAVRHELSGLNQLLSKQANNAELAAQEAAQNVQATIKQGRIWAIFLVGGSLLFLVLIVWLYIGHNIVARITSLNASMRSIASGDLDTEIQINGHDEIGAMALSLRSFRDQLSTLQEELVQSGRLAAVGQLSAGIAHEINQPLSAIRHYTRNSTRLIQLGRIKEAEENLTHINLLTKRIITTISQLKSMAKGQPSNLQMVDVKKAIDNAMLMLSGDKVLADTHLVIDLPEGETQVYADPNQLEQVIRNLITNALDAVSDNVHKTIRVNCQGDDDHVEIKVSDNGLGIPKALRKQILDPFFTTKKRGLNLGLGLSIAYNLVKGFGGKLTIDEGVEIGASFCIQLPRYKQGKHERPE</sequence>
<evidence type="ECO:0000256" key="5">
    <source>
        <dbReference type="ARBA" id="ARBA00022679"/>
    </source>
</evidence>
<dbReference type="Gene3D" id="6.10.340.10">
    <property type="match status" value="1"/>
</dbReference>
<dbReference type="InterPro" id="IPR005467">
    <property type="entry name" value="His_kinase_dom"/>
</dbReference>
<dbReference type="Proteomes" id="UP000245539">
    <property type="component" value="Unassembled WGS sequence"/>
</dbReference>
<dbReference type="InterPro" id="IPR003660">
    <property type="entry name" value="HAMP_dom"/>
</dbReference>
<organism evidence="14 15">
    <name type="scientific">Leucothrix pacifica</name>
    <dbReference type="NCBI Taxonomy" id="1247513"/>
    <lineage>
        <taxon>Bacteria</taxon>
        <taxon>Pseudomonadati</taxon>
        <taxon>Pseudomonadota</taxon>
        <taxon>Gammaproteobacteria</taxon>
        <taxon>Thiotrichales</taxon>
        <taxon>Thiotrichaceae</taxon>
        <taxon>Leucothrix</taxon>
    </lineage>
</organism>
<evidence type="ECO:0000259" key="12">
    <source>
        <dbReference type="PROSITE" id="PS50109"/>
    </source>
</evidence>
<dbReference type="InterPro" id="IPR036097">
    <property type="entry name" value="HisK_dim/P_sf"/>
</dbReference>
<evidence type="ECO:0000256" key="7">
    <source>
        <dbReference type="ARBA" id="ARBA00022777"/>
    </source>
</evidence>
<comment type="subcellular location">
    <subcellularLocation>
        <location evidence="2">Membrane</location>
    </subcellularLocation>
</comment>
<evidence type="ECO:0000256" key="6">
    <source>
        <dbReference type="ARBA" id="ARBA00022741"/>
    </source>
</evidence>
<dbReference type="GO" id="GO:0005524">
    <property type="term" value="F:ATP binding"/>
    <property type="evidence" value="ECO:0007669"/>
    <property type="project" value="UniProtKB-KW"/>
</dbReference>
<keyword evidence="5" id="KW-0808">Transferase</keyword>
<keyword evidence="7 14" id="KW-0418">Kinase</keyword>
<dbReference type="Gene3D" id="1.20.58.920">
    <property type="match status" value="1"/>
</dbReference>
<dbReference type="SUPFAM" id="SSF55874">
    <property type="entry name" value="ATPase domain of HSP90 chaperone/DNA topoisomerase II/histidine kinase"/>
    <property type="match status" value="1"/>
</dbReference>
<dbReference type="PROSITE" id="PS50885">
    <property type="entry name" value="HAMP"/>
    <property type="match status" value="1"/>
</dbReference>
<dbReference type="PRINTS" id="PR00344">
    <property type="entry name" value="BCTRLSENSOR"/>
</dbReference>
<protein>
    <recommendedName>
        <fullName evidence="3">histidine kinase</fullName>
        <ecNumber evidence="3">2.7.13.3</ecNumber>
    </recommendedName>
</protein>
<dbReference type="SMART" id="SM00304">
    <property type="entry name" value="HAMP"/>
    <property type="match status" value="1"/>
</dbReference>
<keyword evidence="15" id="KW-1185">Reference proteome</keyword>
<dbReference type="CDD" id="cd00082">
    <property type="entry name" value="HisKA"/>
    <property type="match status" value="1"/>
</dbReference>
<keyword evidence="11" id="KW-0812">Transmembrane</keyword>
<accession>A0A317CI69</accession>
<evidence type="ECO:0000256" key="9">
    <source>
        <dbReference type="ARBA" id="ARBA00023012"/>
    </source>
</evidence>
<dbReference type="EC" id="2.7.13.3" evidence="3"/>
<dbReference type="EMBL" id="QGKM01000017">
    <property type="protein sequence ID" value="PWQ98255.1"/>
    <property type="molecule type" value="Genomic_DNA"/>
</dbReference>
<keyword evidence="9" id="KW-0902">Two-component regulatory system</keyword>
<dbReference type="CDD" id="cd06225">
    <property type="entry name" value="HAMP"/>
    <property type="match status" value="1"/>
</dbReference>
<dbReference type="SMART" id="SM00387">
    <property type="entry name" value="HATPase_c"/>
    <property type="match status" value="1"/>
</dbReference>
<keyword evidence="11" id="KW-0472">Membrane</keyword>
<evidence type="ECO:0000256" key="8">
    <source>
        <dbReference type="ARBA" id="ARBA00022840"/>
    </source>
</evidence>
<dbReference type="PROSITE" id="PS50109">
    <property type="entry name" value="HIS_KIN"/>
    <property type="match status" value="1"/>
</dbReference>
<dbReference type="SMART" id="SM00388">
    <property type="entry name" value="HisKA"/>
    <property type="match status" value="1"/>
</dbReference>
<feature type="domain" description="Histidine kinase" evidence="12">
    <location>
        <begin position="411"/>
        <end position="624"/>
    </location>
</feature>
<evidence type="ECO:0000259" key="13">
    <source>
        <dbReference type="PROSITE" id="PS50885"/>
    </source>
</evidence>
<dbReference type="InterPro" id="IPR038188">
    <property type="entry name" value="TorS_sensor_sf"/>
</dbReference>
<feature type="coiled-coil region" evidence="10">
    <location>
        <begin position="113"/>
        <end position="140"/>
    </location>
</feature>
<comment type="catalytic activity">
    <reaction evidence="1">
        <text>ATP + protein L-histidine = ADP + protein N-phospho-L-histidine.</text>
        <dbReference type="EC" id="2.7.13.3"/>
    </reaction>
</comment>
<evidence type="ECO:0000256" key="1">
    <source>
        <dbReference type="ARBA" id="ARBA00000085"/>
    </source>
</evidence>
<dbReference type="Gene3D" id="1.10.287.130">
    <property type="match status" value="1"/>
</dbReference>
<reference evidence="14 15" key="1">
    <citation type="submission" date="2018-05" db="EMBL/GenBank/DDBJ databases">
        <title>Leucothrix arctica sp. nov., isolated from Arctic seawater.</title>
        <authorList>
            <person name="Choi A."/>
            <person name="Baek K."/>
        </authorList>
    </citation>
    <scope>NUCLEOTIDE SEQUENCE [LARGE SCALE GENOMIC DNA]</scope>
    <source>
        <strain evidence="14 15">JCM 18388</strain>
    </source>
</reference>
<feature type="transmembrane region" description="Helical" evidence="11">
    <location>
        <begin position="319"/>
        <end position="340"/>
    </location>
</feature>
<evidence type="ECO:0000256" key="10">
    <source>
        <dbReference type="SAM" id="Coils"/>
    </source>
</evidence>
<dbReference type="Pfam" id="PF02518">
    <property type="entry name" value="HATPase_c"/>
    <property type="match status" value="1"/>
</dbReference>
<feature type="coiled-coil region" evidence="10">
    <location>
        <begin position="289"/>
        <end position="316"/>
    </location>
</feature>
<dbReference type="GO" id="GO:0016020">
    <property type="term" value="C:membrane"/>
    <property type="evidence" value="ECO:0007669"/>
    <property type="project" value="UniProtKB-SubCell"/>
</dbReference>
<gene>
    <name evidence="14" type="ORF">DKW60_08415</name>
</gene>
<evidence type="ECO:0000256" key="4">
    <source>
        <dbReference type="ARBA" id="ARBA00022553"/>
    </source>
</evidence>
<keyword evidence="11" id="KW-1133">Transmembrane helix</keyword>
<keyword evidence="8" id="KW-0067">ATP-binding</keyword>
<dbReference type="GO" id="GO:0000155">
    <property type="term" value="F:phosphorelay sensor kinase activity"/>
    <property type="evidence" value="ECO:0007669"/>
    <property type="project" value="InterPro"/>
</dbReference>
<dbReference type="InterPro" id="IPR003661">
    <property type="entry name" value="HisK_dim/P_dom"/>
</dbReference>
<dbReference type="SUPFAM" id="SSF158472">
    <property type="entry name" value="HAMP domain-like"/>
    <property type="match status" value="1"/>
</dbReference>
<keyword evidence="4" id="KW-0597">Phosphoprotein</keyword>
<dbReference type="OrthoDB" id="2521613at2"/>
<feature type="domain" description="HAMP" evidence="13">
    <location>
        <begin position="342"/>
        <end position="394"/>
    </location>
</feature>
<dbReference type="Pfam" id="PF00672">
    <property type="entry name" value="HAMP"/>
    <property type="match status" value="1"/>
</dbReference>
<comment type="caution">
    <text evidence="14">The sequence shown here is derived from an EMBL/GenBank/DDBJ whole genome shotgun (WGS) entry which is preliminary data.</text>
</comment>
<proteinExistence type="predicted"/>
<evidence type="ECO:0000313" key="14">
    <source>
        <dbReference type="EMBL" id="PWQ98255.1"/>
    </source>
</evidence>
<keyword evidence="10" id="KW-0175">Coiled coil</keyword>
<dbReference type="PANTHER" id="PTHR43065:SF46">
    <property type="entry name" value="C4-DICARBOXYLATE TRANSPORT SENSOR PROTEIN DCTB"/>
    <property type="match status" value="1"/>
</dbReference>
<evidence type="ECO:0000256" key="3">
    <source>
        <dbReference type="ARBA" id="ARBA00012438"/>
    </source>
</evidence>
<name>A0A317CI69_9GAMM</name>